<dbReference type="EMBL" id="JAGSXJ010000003">
    <property type="protein sequence ID" value="KAH6693531.1"/>
    <property type="molecule type" value="Genomic_DNA"/>
</dbReference>
<dbReference type="PANTHER" id="PTHR37844:SF2">
    <property type="entry name" value="SER_THR PROTEIN PHOSPHATASE SUPERFAMILY (AFU_ORTHOLOGUE AFUA_1G14840)"/>
    <property type="match status" value="1"/>
</dbReference>
<proteinExistence type="predicted"/>
<feature type="region of interest" description="Disordered" evidence="1">
    <location>
        <begin position="257"/>
        <end position="283"/>
    </location>
</feature>
<protein>
    <submittedName>
        <fullName evidence="3">Calcineurin-like phosphoesterase</fullName>
    </submittedName>
</protein>
<sequence>MDLSKALRRIIGSPRPRIQVLSDLHLEVGQQYTSFADSFRATAPFLVLAGDVGRVIDEDYLRFLKVQTSRYQNVFLVLGNHEFYGLDHDSAVAQAKRLVQDPTLDGKVVLLHRTRWDDPDSDLTILGCTLWSVIPEDIFDIIKAKVKDYQRIEGWTPQHHNAAHAEDVTWLRQQVSKAAAEKRRIMVVTHHAPCVKGASHPKYENNPWTPAFATDLLHQGTWRAVKVWVFGHTHFSTEFVHEGTRVVSNQRGYALSGSLEKESEKEKEDGEGRSFDASLAISV</sequence>
<gene>
    <name evidence="3" type="ORF">F5X68DRAFT_199294</name>
</gene>
<evidence type="ECO:0000259" key="2">
    <source>
        <dbReference type="Pfam" id="PF00149"/>
    </source>
</evidence>
<evidence type="ECO:0000313" key="3">
    <source>
        <dbReference type="EMBL" id="KAH6693531.1"/>
    </source>
</evidence>
<dbReference type="SUPFAM" id="SSF56300">
    <property type="entry name" value="Metallo-dependent phosphatases"/>
    <property type="match status" value="1"/>
</dbReference>
<dbReference type="GO" id="GO:0016787">
    <property type="term" value="F:hydrolase activity"/>
    <property type="evidence" value="ECO:0007669"/>
    <property type="project" value="InterPro"/>
</dbReference>
<organism evidence="3 4">
    <name type="scientific">Plectosphaerella plurivora</name>
    <dbReference type="NCBI Taxonomy" id="936078"/>
    <lineage>
        <taxon>Eukaryota</taxon>
        <taxon>Fungi</taxon>
        <taxon>Dikarya</taxon>
        <taxon>Ascomycota</taxon>
        <taxon>Pezizomycotina</taxon>
        <taxon>Sordariomycetes</taxon>
        <taxon>Hypocreomycetidae</taxon>
        <taxon>Glomerellales</taxon>
        <taxon>Plectosphaerellaceae</taxon>
        <taxon>Plectosphaerella</taxon>
    </lineage>
</organism>
<dbReference type="Gene3D" id="3.60.21.10">
    <property type="match status" value="1"/>
</dbReference>
<dbReference type="PANTHER" id="PTHR37844">
    <property type="entry name" value="SER/THR PROTEIN PHOSPHATASE SUPERFAMILY (AFU_ORTHOLOGUE AFUA_1G14840)"/>
    <property type="match status" value="1"/>
</dbReference>
<dbReference type="OrthoDB" id="550558at2759"/>
<dbReference type="InterPro" id="IPR004843">
    <property type="entry name" value="Calcineurin-like_PHP"/>
</dbReference>
<keyword evidence="4" id="KW-1185">Reference proteome</keyword>
<accession>A0A9P9ABL7</accession>
<dbReference type="InterPro" id="IPR029052">
    <property type="entry name" value="Metallo-depent_PP-like"/>
</dbReference>
<evidence type="ECO:0000256" key="1">
    <source>
        <dbReference type="SAM" id="MobiDB-lite"/>
    </source>
</evidence>
<dbReference type="AlphaFoldDB" id="A0A9P9ABL7"/>
<feature type="compositionally biased region" description="Basic and acidic residues" evidence="1">
    <location>
        <begin position="259"/>
        <end position="274"/>
    </location>
</feature>
<comment type="caution">
    <text evidence="3">The sequence shown here is derived from an EMBL/GenBank/DDBJ whole genome shotgun (WGS) entry which is preliminary data.</text>
</comment>
<feature type="domain" description="Calcineurin-like phosphoesterase" evidence="2">
    <location>
        <begin position="17"/>
        <end position="234"/>
    </location>
</feature>
<dbReference type="Pfam" id="PF00149">
    <property type="entry name" value="Metallophos"/>
    <property type="match status" value="1"/>
</dbReference>
<name>A0A9P9ABL7_9PEZI</name>
<evidence type="ECO:0000313" key="4">
    <source>
        <dbReference type="Proteomes" id="UP000770015"/>
    </source>
</evidence>
<dbReference type="Proteomes" id="UP000770015">
    <property type="component" value="Unassembled WGS sequence"/>
</dbReference>
<reference evidence="3" key="1">
    <citation type="journal article" date="2021" name="Nat. Commun.">
        <title>Genetic determinants of endophytism in the Arabidopsis root mycobiome.</title>
        <authorList>
            <person name="Mesny F."/>
            <person name="Miyauchi S."/>
            <person name="Thiergart T."/>
            <person name="Pickel B."/>
            <person name="Atanasova L."/>
            <person name="Karlsson M."/>
            <person name="Huettel B."/>
            <person name="Barry K.W."/>
            <person name="Haridas S."/>
            <person name="Chen C."/>
            <person name="Bauer D."/>
            <person name="Andreopoulos W."/>
            <person name="Pangilinan J."/>
            <person name="LaButti K."/>
            <person name="Riley R."/>
            <person name="Lipzen A."/>
            <person name="Clum A."/>
            <person name="Drula E."/>
            <person name="Henrissat B."/>
            <person name="Kohler A."/>
            <person name="Grigoriev I.V."/>
            <person name="Martin F.M."/>
            <person name="Hacquard S."/>
        </authorList>
    </citation>
    <scope>NUCLEOTIDE SEQUENCE</scope>
    <source>
        <strain evidence="3">MPI-SDFR-AT-0117</strain>
    </source>
</reference>